<dbReference type="KEGG" id="erz:ER308_15680"/>
<proteinExistence type="predicted"/>
<feature type="compositionally biased region" description="Basic and acidic residues" evidence="2">
    <location>
        <begin position="346"/>
        <end position="366"/>
    </location>
</feature>
<dbReference type="EMBL" id="CP036402">
    <property type="protein sequence ID" value="QBI20870.1"/>
    <property type="molecule type" value="Genomic_DNA"/>
</dbReference>
<accession>A0A411YI04</accession>
<dbReference type="Proteomes" id="UP000291469">
    <property type="component" value="Chromosome"/>
</dbReference>
<feature type="compositionally biased region" description="Basic and acidic residues" evidence="2">
    <location>
        <begin position="837"/>
        <end position="851"/>
    </location>
</feature>
<dbReference type="SUPFAM" id="SSF52540">
    <property type="entry name" value="P-loop containing nucleoside triphosphate hydrolases"/>
    <property type="match status" value="1"/>
</dbReference>
<dbReference type="OrthoDB" id="8527901at2"/>
<feature type="compositionally biased region" description="Basic and acidic residues" evidence="2">
    <location>
        <begin position="375"/>
        <end position="384"/>
    </location>
</feature>
<feature type="compositionally biased region" description="Basic and acidic residues" evidence="2">
    <location>
        <begin position="475"/>
        <end position="499"/>
    </location>
</feature>
<dbReference type="RefSeq" id="WP_131155863.1">
    <property type="nucleotide sequence ID" value="NZ_CP036402.1"/>
</dbReference>
<feature type="compositionally biased region" description="Low complexity" evidence="2">
    <location>
        <begin position="330"/>
        <end position="345"/>
    </location>
</feature>
<name>A0A411YI04_9ACTN</name>
<dbReference type="InterPro" id="IPR013496">
    <property type="entry name" value="CHP02680"/>
</dbReference>
<feature type="region of interest" description="Disordered" evidence="2">
    <location>
        <begin position="308"/>
        <end position="408"/>
    </location>
</feature>
<gene>
    <name evidence="3" type="ORF">ER308_15680</name>
</gene>
<feature type="region of interest" description="Disordered" evidence="2">
    <location>
        <begin position="837"/>
        <end position="861"/>
    </location>
</feature>
<dbReference type="InterPro" id="IPR027417">
    <property type="entry name" value="P-loop_NTPase"/>
</dbReference>
<dbReference type="PANTHER" id="PTHR23159">
    <property type="entry name" value="CENTROSOMAL PROTEIN 2"/>
    <property type="match status" value="1"/>
</dbReference>
<feature type="coiled-coil region" evidence="1">
    <location>
        <begin position="916"/>
        <end position="975"/>
    </location>
</feature>
<keyword evidence="1" id="KW-0175">Coiled coil</keyword>
<dbReference type="PANTHER" id="PTHR23159:SF31">
    <property type="entry name" value="CENTROSOME-ASSOCIATED PROTEIN CEP250 ISOFORM X1"/>
    <property type="match status" value="1"/>
</dbReference>
<evidence type="ECO:0000313" key="3">
    <source>
        <dbReference type="EMBL" id="QBI20870.1"/>
    </source>
</evidence>
<evidence type="ECO:0000313" key="4">
    <source>
        <dbReference type="Proteomes" id="UP000291469"/>
    </source>
</evidence>
<organism evidence="3 4">
    <name type="scientific">Egibacter rhizosphaerae</name>
    <dbReference type="NCBI Taxonomy" id="1670831"/>
    <lineage>
        <taxon>Bacteria</taxon>
        <taxon>Bacillati</taxon>
        <taxon>Actinomycetota</taxon>
        <taxon>Nitriliruptoria</taxon>
        <taxon>Egibacterales</taxon>
        <taxon>Egibacteraceae</taxon>
        <taxon>Egibacter</taxon>
    </lineage>
</organism>
<protein>
    <submittedName>
        <fullName evidence="3">TIGR02680 family protein</fullName>
    </submittedName>
</protein>
<keyword evidence="4" id="KW-1185">Reference proteome</keyword>
<feature type="region of interest" description="Disordered" evidence="2">
    <location>
        <begin position="1365"/>
        <end position="1385"/>
    </location>
</feature>
<feature type="region of interest" description="Disordered" evidence="2">
    <location>
        <begin position="475"/>
        <end position="505"/>
    </location>
</feature>
<evidence type="ECO:0000256" key="2">
    <source>
        <dbReference type="SAM" id="MobiDB-lite"/>
    </source>
</evidence>
<sequence>MSHDPRHAAGDGQLVAHTPEPPAELPAPTRTRWQPLRLGLVDVFHYDHQELWFRDGRLLLRGNNGTGKSKVLALTLPFLLDGEVAPHRVEPDGDPGKRMEWNLLLDGAYAERTGYVWLEFGRIPDEPGGEPETLTLGCGLKATHGKGAPARWFFATRQRVGRDLWLVSSARTAKTKERLAESLDGTGRLLEQPGAWRRLVDETLFGLGPERYEALLRLLIQLRQPQLSRRPDEEALSAALTEALAPPDQDLVHDVAEAFRSLETDRADLAALAEARDEVAEFAQVYSATAGIAARRAAGAVTSTNATYERLSGERSTAERERAEAERAEQAAAAEVAQADTALAETRAEQQALRDSRTMDDARALEREDELADQAQRRADEAADRAAQTASDRDEAAEALASAETTREQARAELDAALAEADEAADVAGVDAAHRSLLAEHPDDDGAARQAADALAARRREQVAHVRGLADTAVARDRDAAEARRRRDEGARDRDRAAEDEQEATDALARVGGELAAAVRAWSAGLAELVADGEALEADVAAWAESGTGDDPLGPTIAAAHRTADTRLAEEDAHLAARDAELGARRDELASEREGLVVGAAPTPPVPHTRDEAAREHRPGAPLWQLVDFADGMADDERAGLEAALEAGGLLDAWLTPDGALLDPDLLDVVLAPSEATDPPSDADANRALVPAATSPDGSEPAVPAATVHRALSAIGLGPATAPTWVATDGRYRVGPLEGRWAKPSAAYVGHAAREASRRARLVELDDGLATLDAERDELGGQREHLAIRREQLDAEASAAPSPRPVFDAHTQLAERTAARARLDRRVDELDRAVADADERARQARADRDEAAADLSLPGEPGELDAARQHVDAYALAARSLWPARAAHRGAAATREREFARHERLAATATTRFDEAAAARREADAARRRADTLRAQVGAAVTELTERLDEVARRIEELEAQRQQADAQRSAHHDETTRLAERVRGLGDQVEAAEEDRRGAVDAFQQFAATGLLTAATPDLDAPDPNAEAWAADPAVRLARRVNAALEEVDAGDEAWQRADTRLLERFGQLQEALGAHDYRPELRREAGAPVIDIAARSERLSPATLAERLRAQIAEREQLLTSRERELLETHLIDQAGEHLAARVHAADQQVAAINEQLAQRPTSTGMTLRLEWAPRADAPAGLKEARQRLLRQRVEAWSDEGRAAVGGFLQDQIAAVRAAREGGRWEEHLAEALDYRRWHAFAIQRKTPTGWRRATGPASGGERALAATVPMLAAAASFYGTAGRDDAPRPIMLDEVFAGIDDDARAKCLGLLAEFDLDVVATSEREWGCYPTVPGLAIAQLARVDGIDAVHVSHWEWDGAALAAAERPTPPLAEPAEPAEPEA</sequence>
<dbReference type="Gene3D" id="3.40.50.300">
    <property type="entry name" value="P-loop containing nucleotide triphosphate hydrolases"/>
    <property type="match status" value="1"/>
</dbReference>
<dbReference type="NCBIfam" id="TIGR02680">
    <property type="entry name" value="TIGR02680 family protein"/>
    <property type="match status" value="1"/>
</dbReference>
<evidence type="ECO:0000256" key="1">
    <source>
        <dbReference type="SAM" id="Coils"/>
    </source>
</evidence>
<reference evidence="3 4" key="1">
    <citation type="submission" date="2019-01" db="EMBL/GenBank/DDBJ databases">
        <title>Egibacter rhizosphaerae EGI 80759T.</title>
        <authorList>
            <person name="Chen D.-D."/>
            <person name="Tian Y."/>
            <person name="Jiao J.-Y."/>
            <person name="Zhang X.-T."/>
            <person name="Zhang Y.-G."/>
            <person name="Zhang Y."/>
            <person name="Xiao M."/>
            <person name="Shu W.-S."/>
            <person name="Li W.-J."/>
        </authorList>
    </citation>
    <scope>NUCLEOTIDE SEQUENCE [LARGE SCALE GENOMIC DNA]</scope>
    <source>
        <strain evidence="3 4">EGI 80759</strain>
    </source>
</reference>
<feature type="region of interest" description="Disordered" evidence="2">
    <location>
        <begin position="1"/>
        <end position="29"/>
    </location>
</feature>
<dbReference type="Pfam" id="PF13558">
    <property type="entry name" value="SbcC_Walker_B"/>
    <property type="match status" value="1"/>
</dbReference>
<feature type="compositionally biased region" description="Basic and acidic residues" evidence="2">
    <location>
        <begin position="311"/>
        <end position="329"/>
    </location>
</feature>